<feature type="compositionally biased region" description="Acidic residues" evidence="1">
    <location>
        <begin position="30"/>
        <end position="40"/>
    </location>
</feature>
<protein>
    <submittedName>
        <fullName evidence="2">Uncharacterized protein</fullName>
    </submittedName>
</protein>
<gene>
    <name evidence="2" type="ORF">L0M17_21065</name>
</gene>
<evidence type="ECO:0000256" key="1">
    <source>
        <dbReference type="SAM" id="MobiDB-lite"/>
    </source>
</evidence>
<dbReference type="RefSeq" id="WP_241056594.1">
    <property type="nucleotide sequence ID" value="NZ_JAKZBV010000002.1"/>
</dbReference>
<comment type="caution">
    <text evidence="2">The sequence shown here is derived from an EMBL/GenBank/DDBJ whole genome shotgun (WGS) entry which is preliminary data.</text>
</comment>
<feature type="region of interest" description="Disordered" evidence="1">
    <location>
        <begin position="1"/>
        <end position="65"/>
    </location>
</feature>
<accession>A0ABS9U6U6</accession>
<sequence length="65" mass="6817">MTEDPSGKGPQQPGSDQTPPQPAPDRAPEAETEDEDEAWDNEGGHAPSAPRQGGTPAARERTPGR</sequence>
<keyword evidence="3" id="KW-1185">Reference proteome</keyword>
<organism evidence="2 3">
    <name type="scientific">Sinomonas terrae</name>
    <dbReference type="NCBI Taxonomy" id="2908838"/>
    <lineage>
        <taxon>Bacteria</taxon>
        <taxon>Bacillati</taxon>
        <taxon>Actinomycetota</taxon>
        <taxon>Actinomycetes</taxon>
        <taxon>Micrococcales</taxon>
        <taxon>Micrococcaceae</taxon>
        <taxon>Sinomonas</taxon>
    </lineage>
</organism>
<dbReference type="Proteomes" id="UP001202922">
    <property type="component" value="Unassembled WGS sequence"/>
</dbReference>
<proteinExistence type="predicted"/>
<reference evidence="2 3" key="1">
    <citation type="submission" date="2022-03" db="EMBL/GenBank/DDBJ databases">
        <title>Sinomonas sp. isolated from a soil.</title>
        <authorList>
            <person name="Han J."/>
            <person name="Kim D.-U."/>
        </authorList>
    </citation>
    <scope>NUCLEOTIDE SEQUENCE [LARGE SCALE GENOMIC DNA]</scope>
    <source>
        <strain evidence="2 3">5-5</strain>
    </source>
</reference>
<evidence type="ECO:0000313" key="3">
    <source>
        <dbReference type="Proteomes" id="UP001202922"/>
    </source>
</evidence>
<evidence type="ECO:0000313" key="2">
    <source>
        <dbReference type="EMBL" id="MCH6472423.1"/>
    </source>
</evidence>
<dbReference type="EMBL" id="JAKZBV010000002">
    <property type="protein sequence ID" value="MCH6472423.1"/>
    <property type="molecule type" value="Genomic_DNA"/>
</dbReference>
<name>A0ABS9U6U6_9MICC</name>